<evidence type="ECO:0000313" key="2">
    <source>
        <dbReference type="Proteomes" id="UP000298652"/>
    </source>
</evidence>
<name>A0A4U6U3X1_SETVI</name>
<organism evidence="1 2">
    <name type="scientific">Setaria viridis</name>
    <name type="common">Green bristlegrass</name>
    <name type="synonym">Setaria italica subsp. viridis</name>
    <dbReference type="NCBI Taxonomy" id="4556"/>
    <lineage>
        <taxon>Eukaryota</taxon>
        <taxon>Viridiplantae</taxon>
        <taxon>Streptophyta</taxon>
        <taxon>Embryophyta</taxon>
        <taxon>Tracheophyta</taxon>
        <taxon>Spermatophyta</taxon>
        <taxon>Magnoliopsida</taxon>
        <taxon>Liliopsida</taxon>
        <taxon>Poales</taxon>
        <taxon>Poaceae</taxon>
        <taxon>PACMAD clade</taxon>
        <taxon>Panicoideae</taxon>
        <taxon>Panicodae</taxon>
        <taxon>Paniceae</taxon>
        <taxon>Cenchrinae</taxon>
        <taxon>Setaria</taxon>
    </lineage>
</organism>
<accession>A0A4U6U3X1</accession>
<proteinExistence type="predicted"/>
<dbReference type="Gramene" id="TKW09005">
    <property type="protein sequence ID" value="TKW09005"/>
    <property type="gene ID" value="SEVIR_6G063100v2"/>
</dbReference>
<gene>
    <name evidence="1" type="ORF">SEVIR_6G063100v2</name>
</gene>
<dbReference type="AlphaFoldDB" id="A0A4U6U3X1"/>
<dbReference type="EMBL" id="CM016557">
    <property type="protein sequence ID" value="TKW09005.1"/>
    <property type="molecule type" value="Genomic_DNA"/>
</dbReference>
<protein>
    <submittedName>
        <fullName evidence="1">Uncharacterized protein</fullName>
    </submittedName>
</protein>
<dbReference type="Proteomes" id="UP000298652">
    <property type="component" value="Chromosome 6"/>
</dbReference>
<sequence length="76" mass="8622">MWASTWHCQLAAVAERMRMRVAATRGRRREQMWTMDDDVAILVIKTSKSTVQVAKTGFSWVSKVKSVLVLETPGVK</sequence>
<reference evidence="1" key="1">
    <citation type="submission" date="2019-03" db="EMBL/GenBank/DDBJ databases">
        <title>WGS assembly of Setaria viridis.</title>
        <authorList>
            <person name="Huang P."/>
            <person name="Jenkins J."/>
            <person name="Grimwood J."/>
            <person name="Barry K."/>
            <person name="Healey A."/>
            <person name="Mamidi S."/>
            <person name="Sreedasyam A."/>
            <person name="Shu S."/>
            <person name="Feldman M."/>
            <person name="Wu J."/>
            <person name="Yu Y."/>
            <person name="Chen C."/>
            <person name="Johnson J."/>
            <person name="Rokhsar D."/>
            <person name="Baxter I."/>
            <person name="Schmutz J."/>
            <person name="Brutnell T."/>
            <person name="Kellogg E."/>
        </authorList>
    </citation>
    <scope>NUCLEOTIDE SEQUENCE [LARGE SCALE GENOMIC DNA]</scope>
</reference>
<evidence type="ECO:0000313" key="1">
    <source>
        <dbReference type="EMBL" id="TKW09005.1"/>
    </source>
</evidence>
<keyword evidence="2" id="KW-1185">Reference proteome</keyword>